<sequence>MRDRPVTPVENFTRPFLVTGFLALFTLLVLVWALWGYGWALAVGAGLAGLVGLCRR</sequence>
<proteinExistence type="predicted"/>
<dbReference type="RefSeq" id="WP_165905331.1">
    <property type="nucleotide sequence ID" value="NZ_SLWW01000008.1"/>
</dbReference>
<keyword evidence="2" id="KW-1185">Reference proteome</keyword>
<comment type="caution">
    <text evidence="1">The sequence shown here is derived from an EMBL/GenBank/DDBJ whole genome shotgun (WGS) entry which is preliminary data.</text>
</comment>
<evidence type="ECO:0000313" key="2">
    <source>
        <dbReference type="Proteomes" id="UP000295142"/>
    </source>
</evidence>
<protein>
    <submittedName>
        <fullName evidence="1">Uncharacterized protein</fullName>
    </submittedName>
</protein>
<dbReference type="EMBL" id="SLWW01000008">
    <property type="protein sequence ID" value="TCO70881.1"/>
    <property type="molecule type" value="Genomic_DNA"/>
</dbReference>
<accession>A0A4R2KBL5</accession>
<gene>
    <name evidence="1" type="ORF">EV655_108122</name>
</gene>
<organism evidence="1 2">
    <name type="scientific">Rhodovulum euryhalinum</name>
    <dbReference type="NCBI Taxonomy" id="35805"/>
    <lineage>
        <taxon>Bacteria</taxon>
        <taxon>Pseudomonadati</taxon>
        <taxon>Pseudomonadota</taxon>
        <taxon>Alphaproteobacteria</taxon>
        <taxon>Rhodobacterales</taxon>
        <taxon>Paracoccaceae</taxon>
        <taxon>Rhodovulum</taxon>
    </lineage>
</organism>
<dbReference type="Proteomes" id="UP000295142">
    <property type="component" value="Unassembled WGS sequence"/>
</dbReference>
<dbReference type="AlphaFoldDB" id="A0A4R2KBL5"/>
<reference evidence="1 2" key="1">
    <citation type="submission" date="2019-03" db="EMBL/GenBank/DDBJ databases">
        <title>Genomic Encyclopedia of Type Strains, Phase IV (KMG-IV): sequencing the most valuable type-strain genomes for metagenomic binning, comparative biology and taxonomic classification.</title>
        <authorList>
            <person name="Goeker M."/>
        </authorList>
    </citation>
    <scope>NUCLEOTIDE SEQUENCE [LARGE SCALE GENOMIC DNA]</scope>
    <source>
        <strain evidence="1 2">DSM 4868</strain>
    </source>
</reference>
<evidence type="ECO:0000313" key="1">
    <source>
        <dbReference type="EMBL" id="TCO70881.1"/>
    </source>
</evidence>
<name>A0A4R2KBL5_9RHOB</name>